<dbReference type="EMBL" id="JAHSTY010000002">
    <property type="protein sequence ID" value="MBV4454722.1"/>
    <property type="molecule type" value="Genomic_DNA"/>
</dbReference>
<gene>
    <name evidence="7" type="ORF">KVG91_19215</name>
</gene>
<protein>
    <submittedName>
        <fullName evidence="7">BCCT family transporter</fullName>
    </submittedName>
</protein>
<evidence type="ECO:0000256" key="3">
    <source>
        <dbReference type="ARBA" id="ARBA00022475"/>
    </source>
</evidence>
<evidence type="ECO:0000256" key="5">
    <source>
        <dbReference type="ARBA" id="ARBA00022989"/>
    </source>
</evidence>
<evidence type="ECO:0000256" key="4">
    <source>
        <dbReference type="ARBA" id="ARBA00022692"/>
    </source>
</evidence>
<dbReference type="InterPro" id="IPR000060">
    <property type="entry name" value="BCCT_transptr"/>
</dbReference>
<keyword evidence="2" id="KW-0813">Transport</keyword>
<keyword evidence="6" id="KW-0472">Membrane</keyword>
<evidence type="ECO:0000256" key="1">
    <source>
        <dbReference type="ARBA" id="ARBA00004651"/>
    </source>
</evidence>
<dbReference type="Proteomes" id="UP001048976">
    <property type="component" value="Unassembled WGS sequence"/>
</dbReference>
<dbReference type="Pfam" id="PF02028">
    <property type="entry name" value="BCCT"/>
    <property type="match status" value="1"/>
</dbReference>
<comment type="caution">
    <text evidence="7">The sequence shown here is derived from an EMBL/GenBank/DDBJ whole genome shotgun (WGS) entry which is preliminary data.</text>
</comment>
<keyword evidence="5" id="KW-1133">Transmembrane helix</keyword>
<reference evidence="7" key="1">
    <citation type="submission" date="2021-06" db="EMBL/GenBank/DDBJ databases">
        <title>Updating the genus Pseudomonas: Description of 43 new species and partition of the Pseudomonas putida group.</title>
        <authorList>
            <person name="Girard L."/>
            <person name="Lood C."/>
            <person name="Vandamme P."/>
            <person name="Rokni-Zadeh H."/>
            <person name="Van Noort V."/>
            <person name="Hofte M."/>
            <person name="Lavigne R."/>
            <person name="De Mot R."/>
        </authorList>
    </citation>
    <scope>NUCLEOTIDE SEQUENCE</scope>
    <source>
        <strain evidence="7">SWRI103</strain>
    </source>
</reference>
<keyword evidence="4" id="KW-0812">Transmembrane</keyword>
<keyword evidence="8" id="KW-1185">Reference proteome</keyword>
<comment type="subcellular location">
    <subcellularLocation>
        <location evidence="1">Cell membrane</location>
        <topology evidence="1">Multi-pass membrane protein</topology>
    </subcellularLocation>
</comment>
<name>A0ABS6P2N1_9PSED</name>
<dbReference type="RefSeq" id="WP_217894925.1">
    <property type="nucleotide sequence ID" value="NZ_JAHSTY010000002.1"/>
</dbReference>
<sequence length="42" mass="4794">MNTLVATSFRTAVFSDGKWPASWTIFYWAWLISSNRGLAIAR</sequence>
<evidence type="ECO:0000313" key="7">
    <source>
        <dbReference type="EMBL" id="MBV4454722.1"/>
    </source>
</evidence>
<evidence type="ECO:0000256" key="6">
    <source>
        <dbReference type="ARBA" id="ARBA00023136"/>
    </source>
</evidence>
<keyword evidence="3" id="KW-1003">Cell membrane</keyword>
<evidence type="ECO:0000256" key="2">
    <source>
        <dbReference type="ARBA" id="ARBA00022448"/>
    </source>
</evidence>
<organism evidence="7 8">
    <name type="scientific">Pseudomonas azadiae</name>
    <dbReference type="NCBI Taxonomy" id="2843612"/>
    <lineage>
        <taxon>Bacteria</taxon>
        <taxon>Pseudomonadati</taxon>
        <taxon>Pseudomonadota</taxon>
        <taxon>Gammaproteobacteria</taxon>
        <taxon>Pseudomonadales</taxon>
        <taxon>Pseudomonadaceae</taxon>
        <taxon>Pseudomonas</taxon>
    </lineage>
</organism>
<evidence type="ECO:0000313" key="8">
    <source>
        <dbReference type="Proteomes" id="UP001048976"/>
    </source>
</evidence>
<accession>A0ABS6P2N1</accession>
<proteinExistence type="predicted"/>